<dbReference type="OrthoDB" id="8978094at2"/>
<gene>
    <name evidence="2" type="ORF">BRPE64_CCDS06910</name>
</gene>
<reference evidence="2 3" key="2">
    <citation type="journal article" date="2018" name="Int. J. Syst. Evol. Microbiol.">
        <title>Burkholderia insecticola sp. nov., a gut symbiotic bacterium of the bean bug Riptortus pedestris.</title>
        <authorList>
            <person name="Takeshita K."/>
            <person name="Tamaki H."/>
            <person name="Ohbayashi T."/>
            <person name="Meng X.-Y."/>
            <person name="Sone T."/>
            <person name="Mitani Y."/>
            <person name="Peeters C."/>
            <person name="Kikuchi Y."/>
            <person name="Vandamme P."/>
        </authorList>
    </citation>
    <scope>NUCLEOTIDE SEQUENCE [LARGE SCALE GENOMIC DNA]</scope>
    <source>
        <strain evidence="2">RPE64</strain>
    </source>
</reference>
<evidence type="ECO:0000313" key="3">
    <source>
        <dbReference type="Proteomes" id="UP000013966"/>
    </source>
</evidence>
<accession>R4WQE8</accession>
<evidence type="ECO:0000313" key="2">
    <source>
        <dbReference type="EMBL" id="BAN26774.1"/>
    </source>
</evidence>
<dbReference type="InterPro" id="IPR023366">
    <property type="entry name" value="ATP_synth_asu-like_sf"/>
</dbReference>
<proteinExistence type="predicted"/>
<dbReference type="KEGG" id="buo:BRPE64_CCDS06910"/>
<dbReference type="Pfam" id="PF12218">
    <property type="entry name" value="End_N_terminal"/>
    <property type="match status" value="1"/>
</dbReference>
<reference evidence="2 3" key="1">
    <citation type="journal article" date="2013" name="Genome Announc.">
        <title>Complete Genome Sequence of Burkholderia sp. Strain RPE64, Bacterial Symbiont of the Bean Bug Riptortus pedestris.</title>
        <authorList>
            <person name="Shibata T.F."/>
            <person name="Maeda T."/>
            <person name="Nikoh N."/>
            <person name="Yamaguchi K."/>
            <person name="Oshima K."/>
            <person name="Hattori M."/>
            <person name="Nishiyama T."/>
            <person name="Hasebe M."/>
            <person name="Fukatsu T."/>
            <person name="Kikuchi Y."/>
            <person name="Shigenobu S."/>
        </authorList>
    </citation>
    <scope>NUCLEOTIDE SEQUENCE [LARGE SCALE GENOMIC DNA]</scope>
</reference>
<dbReference type="Proteomes" id="UP000013966">
    <property type="component" value="Chromosome 3"/>
</dbReference>
<dbReference type="EMBL" id="AP013060">
    <property type="protein sequence ID" value="BAN26774.1"/>
    <property type="molecule type" value="Genomic_DNA"/>
</dbReference>
<dbReference type="AlphaFoldDB" id="R4WQE8"/>
<dbReference type="Gene3D" id="2.40.30.20">
    <property type="match status" value="1"/>
</dbReference>
<dbReference type="InterPro" id="IPR030392">
    <property type="entry name" value="S74_ICA"/>
</dbReference>
<sequence length="761" mass="80195">MRYYIPSNPITGANLSATGFFEDTVNGEIVPQGDIWNPNIAYPANAMVVGADGQLYIANSANLDSAPPADVWREVGSSHQLAENLASASGASEVGFVQAGEGAVPRNLQEKVREQLSATDFPVVGDGVTDDTAAIAKLESSHAGRYVDLLGKTYLVSALPTNNYYFNGTFKRASDGFLFDAGYIGQTRVGNHAVVIGKGAGAALPKFIEYKKAGNPYNVIAIGDSAMAANTTARNSIAIGVGAMQNTVNGRYNIAIGLESQYCVNSNDGANTAGTRNIGVGDNTLRFNVTGYSNIAMGRNAGQSITNGNFCTALGSAALYGLAPLDLDDTTILNQTPLTVDHQTMIGSNAGMMSNAEGNTCVGADCGSEIKKGTLTAFGWQAASTLEVDSSFDGFQRVTGTTKTGTYVWNVNTITVTIAAHGFSAGWRVRIGLGAHEAQYMTIVSVPDANTFTLSTALSPTQNSESGVAKVIEWVTLMAITPVSDVMAIGRKALYSGKTCSNSIAIGAVAQFQSQGINNTSVGNLTLSAATTGTRNTAVGYSALRALTTGTDCVAVGEFAASNITTGSQVTALGRSALRNSQDGSVTATFNNITGVGYDSRVSGDNQVQLGNSATTTYVYGTVQNRSDLHDKADVRDTVLGLDFIKALRPVDYRWDMRDDYAEPYEEEDGIDAEGKPIIVRKIRQLPKDGSKKRARFHHGLIAQEVQTLIERTGVDFGGFQNHAVDGGCDVKTIGYDELIAPLIKAVQELASMVDQLRGSR</sequence>
<keyword evidence="3" id="KW-1185">Reference proteome</keyword>
<dbReference type="InterPro" id="IPR011049">
    <property type="entry name" value="Serralysin-like_metalloprot_C"/>
</dbReference>
<protein>
    <recommendedName>
        <fullName evidence="1">Peptidase S74 domain-containing protein</fullName>
    </recommendedName>
</protein>
<dbReference type="PATRIC" id="fig|758793.3.peg.5002"/>
<dbReference type="HOGENOM" id="CLU_357802_0_0_4"/>
<dbReference type="PROSITE" id="PS51688">
    <property type="entry name" value="ICA"/>
    <property type="match status" value="1"/>
</dbReference>
<dbReference type="InterPro" id="IPR024429">
    <property type="entry name" value="Endosialidase_N-extension"/>
</dbReference>
<organism evidence="2 3">
    <name type="scientific">Caballeronia insecticola</name>
    <dbReference type="NCBI Taxonomy" id="758793"/>
    <lineage>
        <taxon>Bacteria</taxon>
        <taxon>Pseudomonadati</taxon>
        <taxon>Pseudomonadota</taxon>
        <taxon>Betaproteobacteria</taxon>
        <taxon>Burkholderiales</taxon>
        <taxon>Burkholderiaceae</taxon>
        <taxon>Caballeronia</taxon>
    </lineage>
</organism>
<evidence type="ECO:0000259" key="1">
    <source>
        <dbReference type="PROSITE" id="PS51688"/>
    </source>
</evidence>
<feature type="domain" description="Peptidase S74" evidence="1">
    <location>
        <begin position="627"/>
        <end position="761"/>
    </location>
</feature>
<name>R4WQE8_9BURK</name>
<dbReference type="RefSeq" id="WP_016347483.1">
    <property type="nucleotide sequence ID" value="NC_021288.1"/>
</dbReference>
<dbReference type="Gene3D" id="2.150.10.10">
    <property type="entry name" value="Serralysin-like metalloprotease, C-terminal"/>
    <property type="match status" value="1"/>
</dbReference>
<dbReference type="Gene3D" id="3.30.750.60">
    <property type="entry name" value="Endosialidase, N-terminal extension domain"/>
    <property type="match status" value="1"/>
</dbReference>